<dbReference type="EMBL" id="SMJZ01000044">
    <property type="protein sequence ID" value="TDC07126.1"/>
    <property type="molecule type" value="Genomic_DNA"/>
</dbReference>
<dbReference type="PANTHER" id="PTHR43806:SF11">
    <property type="entry name" value="CEREVISIN-RELATED"/>
    <property type="match status" value="1"/>
</dbReference>
<evidence type="ECO:0000313" key="11">
    <source>
        <dbReference type="Proteomes" id="UP000295157"/>
    </source>
</evidence>
<dbReference type="AlphaFoldDB" id="A0A4V2XKM2"/>
<evidence type="ECO:0000256" key="6">
    <source>
        <dbReference type="PROSITE-ProRule" id="PRU01240"/>
    </source>
</evidence>
<feature type="chain" id="PRO_5020837885" description="Peptidase S8/S53 domain-containing protein" evidence="8">
    <location>
        <begin position="26"/>
        <end position="1039"/>
    </location>
</feature>
<evidence type="ECO:0000259" key="9">
    <source>
        <dbReference type="Pfam" id="PF00082"/>
    </source>
</evidence>
<evidence type="ECO:0000256" key="7">
    <source>
        <dbReference type="SAM" id="MobiDB-lite"/>
    </source>
</evidence>
<gene>
    <name evidence="10" type="ORF">E1267_14180</name>
</gene>
<feature type="region of interest" description="Disordered" evidence="7">
    <location>
        <begin position="347"/>
        <end position="368"/>
    </location>
</feature>
<reference evidence="10 11" key="1">
    <citation type="submission" date="2019-02" db="EMBL/GenBank/DDBJ databases">
        <title>Draft genome sequences of novel Actinobacteria.</title>
        <authorList>
            <person name="Sahin N."/>
            <person name="Ay H."/>
            <person name="Saygin H."/>
        </authorList>
    </citation>
    <scope>NUCLEOTIDE SEQUENCE [LARGE SCALE GENOMIC DNA]</scope>
    <source>
        <strain evidence="10 11">KC201</strain>
    </source>
</reference>
<feature type="domain" description="Peptidase S8/S53" evidence="9">
    <location>
        <begin position="189"/>
        <end position="438"/>
    </location>
</feature>
<keyword evidence="11" id="KW-1185">Reference proteome</keyword>
<dbReference type="SUPFAM" id="SSF52743">
    <property type="entry name" value="Subtilisin-like"/>
    <property type="match status" value="1"/>
</dbReference>
<dbReference type="OrthoDB" id="614750at2"/>
<dbReference type="InterPro" id="IPR022398">
    <property type="entry name" value="Peptidase_S8_His-AS"/>
</dbReference>
<evidence type="ECO:0000256" key="4">
    <source>
        <dbReference type="ARBA" id="ARBA00022825"/>
    </source>
</evidence>
<feature type="active site" description="Charge relay system" evidence="5 6">
    <location>
        <position position="198"/>
    </location>
</feature>
<dbReference type="PANTHER" id="PTHR43806">
    <property type="entry name" value="PEPTIDASE S8"/>
    <property type="match status" value="1"/>
</dbReference>
<sequence>MIAGRSVLAVLLAGTAGVAAPQATAEQPNGVTLITGDRVVVIGKAHRVDPGPGRQVHFTSQVRDGHLYVIPSDAMPLIAKGTLDRRLFDVTQLLAWGYGDAARSDIPVISQGAATRGFAGARRLSNLGMSAALVPKASAARTWRDLTGGARTLTAGRSRLWLDGQRTPVLEDSVKQIGAPQAWRQGLTGKGVTVAVLDTGYDPDHPDLKDAVAHERVFSDSPDIRDIHGHGTHVASIAAGRGERFRGVAPEAELAIGKVGDGVITESAVLAGMEWAAAEVKAKVVNMSFGGPDSLELDPIEQAVNTLSEQYGTLFVAGAGNQGRKQSVFSPASADAALAVGAVDKQGRMADSSSRGPRVGDHAIKPDLTAPGQDITAAAIGGGHKSMSGTSMSTPHVAGAAAILAQHHPDWTGARLKAALIGSAAPTEGVTPYEQGAGLADLTRVLKQTVVAEQANLWEPFPWDGDERVATRTIAYANVGDTPVDLDLSAQGEVLKVPTGKVTVPAKGETSVTVTIDATGKPPGDYPGTVTAASGDTVVRTLAGAYVEPESYDVTVTAVDRQGRPVEPRGEIYDAKTGESHDLAFWDGSATVRLPKGDWNLYASVSETVDGNRISTLAATPFRVEDGDLQLSVDTRRGKPVRTTLDDPDAELRRGYLFRLEHGAWDMAASGGGTDANSQLFVVPARQPGMTYTLVTTWLSKDVSPSPYVYTIVDRRSEGIPDDPSHNVRQQDLAKVTATYRAPGTAVTGVPMATLEIGQPVATSLDSLVGEIPLPGKLVHYRTPGLSYGSGLQTGTSIIFDGGRRAERGETDEVWNAAVIGPSFLLAGGSRTGDELSFFATGMFADGRQGRSGSDSAATGLATLARDGRTLATADLAGCSVHKAPGCGLRAGLPAVSGAYTLTASLRRQATLSTKVESAWTFTSATTGDEQPLPLMAVRFSPEGLDDSNRAEPGGTSRLPLRVERNPGSTDADVESIRLEMSADDGATWRPVPVTRTGSGWTATLQNPDQAGYVSLRAVVTDAAGDGVTQTITRAYAVG</sequence>
<evidence type="ECO:0000256" key="1">
    <source>
        <dbReference type="ARBA" id="ARBA00011073"/>
    </source>
</evidence>
<evidence type="ECO:0000313" key="10">
    <source>
        <dbReference type="EMBL" id="TDC07126.1"/>
    </source>
</evidence>
<keyword evidence="3 6" id="KW-0378">Hydrolase</keyword>
<evidence type="ECO:0000256" key="5">
    <source>
        <dbReference type="PIRSR" id="PIRSR615500-1"/>
    </source>
</evidence>
<dbReference type="InterPro" id="IPR050131">
    <property type="entry name" value="Peptidase_S8_subtilisin-like"/>
</dbReference>
<keyword evidence="8" id="KW-0732">Signal</keyword>
<evidence type="ECO:0000256" key="3">
    <source>
        <dbReference type="ARBA" id="ARBA00022801"/>
    </source>
</evidence>
<dbReference type="InterPro" id="IPR036852">
    <property type="entry name" value="Peptidase_S8/S53_dom_sf"/>
</dbReference>
<evidence type="ECO:0000256" key="8">
    <source>
        <dbReference type="SAM" id="SignalP"/>
    </source>
</evidence>
<dbReference type="PROSITE" id="PS00138">
    <property type="entry name" value="SUBTILASE_SER"/>
    <property type="match status" value="1"/>
</dbReference>
<organism evidence="10 11">
    <name type="scientific">Nonomuraea longispora</name>
    <dbReference type="NCBI Taxonomy" id="1848320"/>
    <lineage>
        <taxon>Bacteria</taxon>
        <taxon>Bacillati</taxon>
        <taxon>Actinomycetota</taxon>
        <taxon>Actinomycetes</taxon>
        <taxon>Streptosporangiales</taxon>
        <taxon>Streptosporangiaceae</taxon>
        <taxon>Nonomuraea</taxon>
    </lineage>
</organism>
<dbReference type="PROSITE" id="PS51892">
    <property type="entry name" value="SUBTILASE"/>
    <property type="match status" value="1"/>
</dbReference>
<dbReference type="PROSITE" id="PS00137">
    <property type="entry name" value="SUBTILASE_HIS"/>
    <property type="match status" value="1"/>
</dbReference>
<feature type="signal peptide" evidence="8">
    <location>
        <begin position="1"/>
        <end position="25"/>
    </location>
</feature>
<dbReference type="InterPro" id="IPR015500">
    <property type="entry name" value="Peptidase_S8_subtilisin-rel"/>
</dbReference>
<feature type="active site" description="Charge relay system" evidence="5 6">
    <location>
        <position position="230"/>
    </location>
</feature>
<name>A0A4V2XKM2_9ACTN</name>
<keyword evidence="4 6" id="KW-0720">Serine protease</keyword>
<protein>
    <recommendedName>
        <fullName evidence="9">Peptidase S8/S53 domain-containing protein</fullName>
    </recommendedName>
</protein>
<dbReference type="GO" id="GO:0004252">
    <property type="term" value="F:serine-type endopeptidase activity"/>
    <property type="evidence" value="ECO:0007669"/>
    <property type="project" value="UniProtKB-UniRule"/>
</dbReference>
<feature type="active site" description="Charge relay system" evidence="5 6">
    <location>
        <position position="391"/>
    </location>
</feature>
<dbReference type="InterPro" id="IPR023828">
    <property type="entry name" value="Peptidase_S8_Ser-AS"/>
</dbReference>
<comment type="similarity">
    <text evidence="1 6">Belongs to the peptidase S8 family.</text>
</comment>
<dbReference type="PRINTS" id="PR00723">
    <property type="entry name" value="SUBTILISIN"/>
</dbReference>
<comment type="caution">
    <text evidence="10">The sequence shown here is derived from an EMBL/GenBank/DDBJ whole genome shotgun (WGS) entry which is preliminary data.</text>
</comment>
<keyword evidence="2 6" id="KW-0645">Protease</keyword>
<dbReference type="GO" id="GO:0006508">
    <property type="term" value="P:proteolysis"/>
    <property type="evidence" value="ECO:0007669"/>
    <property type="project" value="UniProtKB-KW"/>
</dbReference>
<dbReference type="Gene3D" id="3.40.50.200">
    <property type="entry name" value="Peptidase S8/S53 domain"/>
    <property type="match status" value="1"/>
</dbReference>
<evidence type="ECO:0000256" key="2">
    <source>
        <dbReference type="ARBA" id="ARBA00022670"/>
    </source>
</evidence>
<dbReference type="RefSeq" id="WP_132332911.1">
    <property type="nucleotide sequence ID" value="NZ_SMJZ01000044.1"/>
</dbReference>
<dbReference type="Proteomes" id="UP000295157">
    <property type="component" value="Unassembled WGS sequence"/>
</dbReference>
<dbReference type="InterPro" id="IPR000209">
    <property type="entry name" value="Peptidase_S8/S53_dom"/>
</dbReference>
<dbReference type="Pfam" id="PF00082">
    <property type="entry name" value="Peptidase_S8"/>
    <property type="match status" value="1"/>
</dbReference>
<proteinExistence type="inferred from homology"/>
<accession>A0A4V2XKM2</accession>